<gene>
    <name evidence="2" type="ORF">LTR36_007110</name>
</gene>
<protein>
    <submittedName>
        <fullName evidence="2">Uncharacterized protein</fullName>
    </submittedName>
</protein>
<evidence type="ECO:0000313" key="3">
    <source>
        <dbReference type="Proteomes" id="UP001324427"/>
    </source>
</evidence>
<sequence>MQYTTIIVSCLAIVAGASAQLNGTVTPAGTATVGTASASGTGAASATTSPIDNGAASAFSGSALGLILAGGVALAL</sequence>
<evidence type="ECO:0000256" key="1">
    <source>
        <dbReference type="SAM" id="SignalP"/>
    </source>
</evidence>
<reference evidence="2 3" key="1">
    <citation type="submission" date="2021-11" db="EMBL/GenBank/DDBJ databases">
        <title>Black yeast isolated from Biological Soil Crust.</title>
        <authorList>
            <person name="Kurbessoian T."/>
        </authorList>
    </citation>
    <scope>NUCLEOTIDE SEQUENCE [LARGE SCALE GENOMIC DNA]</scope>
    <source>
        <strain evidence="2 3">CCFEE 5522</strain>
    </source>
</reference>
<proteinExistence type="predicted"/>
<evidence type="ECO:0000313" key="2">
    <source>
        <dbReference type="EMBL" id="KAK4542079.1"/>
    </source>
</evidence>
<keyword evidence="1" id="KW-0732">Signal</keyword>
<organism evidence="2 3">
    <name type="scientific">Oleoguttula mirabilis</name>
    <dbReference type="NCBI Taxonomy" id="1507867"/>
    <lineage>
        <taxon>Eukaryota</taxon>
        <taxon>Fungi</taxon>
        <taxon>Dikarya</taxon>
        <taxon>Ascomycota</taxon>
        <taxon>Pezizomycotina</taxon>
        <taxon>Dothideomycetes</taxon>
        <taxon>Dothideomycetidae</taxon>
        <taxon>Mycosphaerellales</taxon>
        <taxon>Teratosphaeriaceae</taxon>
        <taxon>Oleoguttula</taxon>
    </lineage>
</organism>
<keyword evidence="3" id="KW-1185">Reference proteome</keyword>
<feature type="chain" id="PRO_5043731877" evidence="1">
    <location>
        <begin position="20"/>
        <end position="76"/>
    </location>
</feature>
<accession>A0AAV9JB96</accession>
<dbReference type="AlphaFoldDB" id="A0AAV9JB96"/>
<comment type="caution">
    <text evidence="2">The sequence shown here is derived from an EMBL/GenBank/DDBJ whole genome shotgun (WGS) entry which is preliminary data.</text>
</comment>
<feature type="signal peptide" evidence="1">
    <location>
        <begin position="1"/>
        <end position="19"/>
    </location>
</feature>
<dbReference type="EMBL" id="JAVFHQ010000045">
    <property type="protein sequence ID" value="KAK4542079.1"/>
    <property type="molecule type" value="Genomic_DNA"/>
</dbReference>
<dbReference type="Proteomes" id="UP001324427">
    <property type="component" value="Unassembled WGS sequence"/>
</dbReference>
<name>A0AAV9JB96_9PEZI</name>